<keyword evidence="3" id="KW-1185">Reference proteome</keyword>
<feature type="domain" description="Myb/SANT-like" evidence="1">
    <location>
        <begin position="58"/>
        <end position="109"/>
    </location>
</feature>
<evidence type="ECO:0000259" key="1">
    <source>
        <dbReference type="Pfam" id="PF12776"/>
    </source>
</evidence>
<protein>
    <recommendedName>
        <fullName evidence="1">Myb/SANT-like domain-containing protein</fullName>
    </recommendedName>
</protein>
<dbReference type="InterPro" id="IPR024752">
    <property type="entry name" value="Myb/SANT-like_dom"/>
</dbReference>
<dbReference type="AlphaFoldDB" id="A0ABD1IKQ6"/>
<reference evidence="2 3" key="1">
    <citation type="submission" date="2024-06" db="EMBL/GenBank/DDBJ databases">
        <title>A chromosome level genome sequence of Diviner's sage (Salvia divinorum).</title>
        <authorList>
            <person name="Ford S.A."/>
            <person name="Ro D.-K."/>
            <person name="Ness R.W."/>
            <person name="Phillips M.A."/>
        </authorList>
    </citation>
    <scope>NUCLEOTIDE SEQUENCE [LARGE SCALE GENOMIC DNA]</scope>
    <source>
        <strain evidence="2">SAF-2024a</strain>
        <tissue evidence="2">Leaf</tissue>
    </source>
</reference>
<proteinExistence type="predicted"/>
<comment type="caution">
    <text evidence="2">The sequence shown here is derived from an EMBL/GenBank/DDBJ whole genome shotgun (WGS) entry which is preliminary data.</text>
</comment>
<evidence type="ECO:0000313" key="2">
    <source>
        <dbReference type="EMBL" id="KAL1569286.1"/>
    </source>
</evidence>
<accession>A0ABD1IKQ6</accession>
<organism evidence="2 3">
    <name type="scientific">Salvia divinorum</name>
    <name type="common">Maria pastora</name>
    <name type="synonym">Diviner's sage</name>
    <dbReference type="NCBI Taxonomy" id="28513"/>
    <lineage>
        <taxon>Eukaryota</taxon>
        <taxon>Viridiplantae</taxon>
        <taxon>Streptophyta</taxon>
        <taxon>Embryophyta</taxon>
        <taxon>Tracheophyta</taxon>
        <taxon>Spermatophyta</taxon>
        <taxon>Magnoliopsida</taxon>
        <taxon>eudicotyledons</taxon>
        <taxon>Gunneridae</taxon>
        <taxon>Pentapetalae</taxon>
        <taxon>asterids</taxon>
        <taxon>lamiids</taxon>
        <taxon>Lamiales</taxon>
        <taxon>Lamiaceae</taxon>
        <taxon>Nepetoideae</taxon>
        <taxon>Mentheae</taxon>
        <taxon>Salviinae</taxon>
        <taxon>Salvia</taxon>
        <taxon>Salvia subgen. Calosphace</taxon>
    </lineage>
</organism>
<name>A0ABD1IKQ6_SALDI</name>
<evidence type="ECO:0000313" key="3">
    <source>
        <dbReference type="Proteomes" id="UP001567538"/>
    </source>
</evidence>
<dbReference type="EMBL" id="JBEAFC010000001">
    <property type="protein sequence ID" value="KAL1569286.1"/>
    <property type="molecule type" value="Genomic_DNA"/>
</dbReference>
<gene>
    <name evidence="2" type="ORF">AAHA92_00780</name>
</gene>
<dbReference type="Pfam" id="PF12776">
    <property type="entry name" value="Myb_DNA-bind_3"/>
    <property type="match status" value="1"/>
</dbReference>
<dbReference type="Proteomes" id="UP001567538">
    <property type="component" value="Unassembled WGS sequence"/>
</dbReference>
<sequence>MPPCLPSQAAFFYRGECTPKLDRMLLSTIVRVRGSCSWKWSEVPDWVIVEAERVMKGEHKVRLTGRDLLLRLEVLENRYKTFKDVVATEGVSWEQSSHVIVALEHVWSKMLKNNPFVGAYYHRDEPEFHMLASVFGLNDIKTEYVTEVIIISDTTKNLDHARHGQVKSLDDMDEVTSPIARCAPRACRKLFVGDELSVDRHSSTDAPLHYHATHEDGVMKHKNENNLPCCSIPSKLGFPNASPVVSSCASCSPFATTQKTAP</sequence>